<reference evidence="5 6" key="1">
    <citation type="submission" date="2015-03" db="EMBL/GenBank/DDBJ databases">
        <title>Genome assembly of Sandaracinus amylolyticus DSM 53668.</title>
        <authorList>
            <person name="Sharma G."/>
            <person name="Subramanian S."/>
        </authorList>
    </citation>
    <scope>NUCLEOTIDE SEQUENCE [LARGE SCALE GENOMIC DNA]</scope>
    <source>
        <strain evidence="5 6">DSM 53668</strain>
    </source>
</reference>
<evidence type="ECO:0000313" key="5">
    <source>
        <dbReference type="EMBL" id="AKF10835.1"/>
    </source>
</evidence>
<dbReference type="Proteomes" id="UP000034883">
    <property type="component" value="Chromosome"/>
</dbReference>
<dbReference type="PANTHER" id="PTHR28620">
    <property type="entry name" value="CENTROMERE PROTEIN V"/>
    <property type="match status" value="1"/>
</dbReference>
<dbReference type="OrthoDB" id="9805575at2"/>
<dbReference type="RefSeq" id="WP_053237764.1">
    <property type="nucleotide sequence ID" value="NZ_CP011125.1"/>
</dbReference>
<protein>
    <submittedName>
        <fullName evidence="5">Gfa-like protein</fullName>
    </submittedName>
</protein>
<dbReference type="AlphaFoldDB" id="A0A0F6YMB8"/>
<keyword evidence="3" id="KW-0862">Zinc</keyword>
<dbReference type="SUPFAM" id="SSF51316">
    <property type="entry name" value="Mss4-like"/>
    <property type="match status" value="1"/>
</dbReference>
<evidence type="ECO:0000256" key="2">
    <source>
        <dbReference type="ARBA" id="ARBA00022723"/>
    </source>
</evidence>
<feature type="domain" description="CENP-V/GFA" evidence="4">
    <location>
        <begin position="5"/>
        <end position="131"/>
    </location>
</feature>
<proteinExistence type="inferred from homology"/>
<dbReference type="GO" id="GO:0016846">
    <property type="term" value="F:carbon-sulfur lyase activity"/>
    <property type="evidence" value="ECO:0007669"/>
    <property type="project" value="InterPro"/>
</dbReference>
<dbReference type="EMBL" id="CP011125">
    <property type="protein sequence ID" value="AKF10835.1"/>
    <property type="molecule type" value="Genomic_DNA"/>
</dbReference>
<dbReference type="KEGG" id="samy:DB32_007984"/>
<organism evidence="5 6">
    <name type="scientific">Sandaracinus amylolyticus</name>
    <dbReference type="NCBI Taxonomy" id="927083"/>
    <lineage>
        <taxon>Bacteria</taxon>
        <taxon>Pseudomonadati</taxon>
        <taxon>Myxococcota</taxon>
        <taxon>Polyangia</taxon>
        <taxon>Polyangiales</taxon>
        <taxon>Sandaracinaceae</taxon>
        <taxon>Sandaracinus</taxon>
    </lineage>
</organism>
<dbReference type="GO" id="GO:0046872">
    <property type="term" value="F:metal ion binding"/>
    <property type="evidence" value="ECO:0007669"/>
    <property type="project" value="UniProtKB-KW"/>
</dbReference>
<dbReference type="STRING" id="927083.DB32_007984"/>
<sequence>MKKTYRGSCHCGAVRFEADLDLAKGTIRCNCSLCRKARNWLAFAVGPDFRLLAGEDALVDYRHTPPGKSEPFLHLTFCRHCGIRAFARGGYLPAFGDSFHAVNVTCLDDASHEELASAPIQWPDGANDDWDHESPHRYF</sequence>
<evidence type="ECO:0000313" key="6">
    <source>
        <dbReference type="Proteomes" id="UP000034883"/>
    </source>
</evidence>
<name>A0A0F6YMB8_9BACT</name>
<comment type="similarity">
    <text evidence="1">Belongs to the Gfa family.</text>
</comment>
<dbReference type="PROSITE" id="PS51891">
    <property type="entry name" value="CENP_V_GFA"/>
    <property type="match status" value="1"/>
</dbReference>
<dbReference type="Pfam" id="PF04828">
    <property type="entry name" value="GFA"/>
    <property type="match status" value="1"/>
</dbReference>
<accession>A0A0F6YMB8</accession>
<dbReference type="InterPro" id="IPR011057">
    <property type="entry name" value="Mss4-like_sf"/>
</dbReference>
<dbReference type="InterPro" id="IPR052355">
    <property type="entry name" value="CENP-V-like"/>
</dbReference>
<dbReference type="InterPro" id="IPR006913">
    <property type="entry name" value="CENP-V/GFA"/>
</dbReference>
<dbReference type="Gene3D" id="2.170.150.70">
    <property type="match status" value="1"/>
</dbReference>
<evidence type="ECO:0000256" key="1">
    <source>
        <dbReference type="ARBA" id="ARBA00005495"/>
    </source>
</evidence>
<dbReference type="PANTHER" id="PTHR28620:SF1">
    <property type="entry name" value="CENP-V_GFA DOMAIN-CONTAINING PROTEIN"/>
    <property type="match status" value="1"/>
</dbReference>
<keyword evidence="6" id="KW-1185">Reference proteome</keyword>
<gene>
    <name evidence="5" type="ORF">DB32_007984</name>
</gene>
<evidence type="ECO:0000256" key="3">
    <source>
        <dbReference type="ARBA" id="ARBA00022833"/>
    </source>
</evidence>
<keyword evidence="2" id="KW-0479">Metal-binding</keyword>
<evidence type="ECO:0000259" key="4">
    <source>
        <dbReference type="PROSITE" id="PS51891"/>
    </source>
</evidence>